<evidence type="ECO:0000313" key="1">
    <source>
        <dbReference type="EMBL" id="GIX84846.1"/>
    </source>
</evidence>
<accession>A0AAV4NLL8</accession>
<organism evidence="1 2">
    <name type="scientific">Caerostris extrusa</name>
    <name type="common">Bark spider</name>
    <name type="synonym">Caerostris bankana</name>
    <dbReference type="NCBI Taxonomy" id="172846"/>
    <lineage>
        <taxon>Eukaryota</taxon>
        <taxon>Metazoa</taxon>
        <taxon>Ecdysozoa</taxon>
        <taxon>Arthropoda</taxon>
        <taxon>Chelicerata</taxon>
        <taxon>Arachnida</taxon>
        <taxon>Araneae</taxon>
        <taxon>Araneomorphae</taxon>
        <taxon>Entelegynae</taxon>
        <taxon>Araneoidea</taxon>
        <taxon>Araneidae</taxon>
        <taxon>Caerostris</taxon>
    </lineage>
</organism>
<dbReference type="EMBL" id="BPLR01021006">
    <property type="protein sequence ID" value="GIX84846.1"/>
    <property type="molecule type" value="Genomic_DNA"/>
</dbReference>
<keyword evidence="2" id="KW-1185">Reference proteome</keyword>
<gene>
    <name evidence="1" type="ORF">CEXT_227781</name>
</gene>
<protein>
    <submittedName>
        <fullName evidence="1">Uncharacterized protein</fullName>
    </submittedName>
</protein>
<proteinExistence type="predicted"/>
<name>A0AAV4NLL8_CAEEX</name>
<dbReference type="Proteomes" id="UP001054945">
    <property type="component" value="Unassembled WGS sequence"/>
</dbReference>
<sequence>MQHEEGSSFCLKPAFQLHSLAYLKNLAGHQYVITFTLGKEKLMDDKRCKTSQPVNCDAGRKQLNKKMCITIASPTQVSAARWHSTRNNYYLSSIGLRQKNLHRYWQENSVGRNATLDLIVAYEKSQTSDRCLWEMPASEGPSNCPAIGGAFWKLCIARIVPRHIKFRKTGSDITGSIRITDQIASAFLFY</sequence>
<reference evidence="1 2" key="1">
    <citation type="submission" date="2021-06" db="EMBL/GenBank/DDBJ databases">
        <title>Caerostris extrusa draft genome.</title>
        <authorList>
            <person name="Kono N."/>
            <person name="Arakawa K."/>
        </authorList>
    </citation>
    <scope>NUCLEOTIDE SEQUENCE [LARGE SCALE GENOMIC DNA]</scope>
</reference>
<dbReference type="AlphaFoldDB" id="A0AAV4NLL8"/>
<evidence type="ECO:0000313" key="2">
    <source>
        <dbReference type="Proteomes" id="UP001054945"/>
    </source>
</evidence>
<comment type="caution">
    <text evidence="1">The sequence shown here is derived from an EMBL/GenBank/DDBJ whole genome shotgun (WGS) entry which is preliminary data.</text>
</comment>